<dbReference type="InterPro" id="IPR039131">
    <property type="entry name" value="NDUFAF1"/>
</dbReference>
<dbReference type="GeneID" id="18761737"/>
<feature type="domain" description="NADH:ubiquinone oxidoreductase intermediate-associated protein 30" evidence="2">
    <location>
        <begin position="19"/>
        <end position="180"/>
    </location>
</feature>
<dbReference type="STRING" id="1072389.K1WRY0"/>
<dbReference type="EMBL" id="JH921440">
    <property type="protein sequence ID" value="EKD15791.1"/>
    <property type="molecule type" value="Genomic_DNA"/>
</dbReference>
<gene>
    <name evidence="3" type="ORF">MBM_05802</name>
</gene>
<proteinExistence type="inferred from homology"/>
<dbReference type="PANTHER" id="PTHR13194">
    <property type="entry name" value="COMPLEX I INTERMEDIATE-ASSOCIATED PROTEIN 30"/>
    <property type="match status" value="1"/>
</dbReference>
<keyword evidence="4" id="KW-1185">Reference proteome</keyword>
<evidence type="ECO:0000313" key="4">
    <source>
        <dbReference type="Proteomes" id="UP000006753"/>
    </source>
</evidence>
<dbReference type="eggNOG" id="ENOG502S0Q3">
    <property type="taxonomic scope" value="Eukaryota"/>
</dbReference>
<dbReference type="Proteomes" id="UP000006753">
    <property type="component" value="Unassembled WGS sequence"/>
</dbReference>
<sequence>MTSLLKKTSIFGGDRPWSPLDWTSSDDRVRGGSSISELACNPLSPTAIFHGNLDTKTLGGAGFASQRTTGEDRNWDLSKYDGLVLDIAKSDEKKYTLTLKDELLPKMPNGRDQSTVSWEYDFKANPHGGKIFIQWDEFKPTYRGRDKKDAKPLDLQHVKRISFMMRSFFATQEGDFSLSINSLSAFSKHDKATGEQLHNGLKHRATSNSANGTSGGGTQGWFNWMFSSCVAS</sequence>
<dbReference type="OrthoDB" id="426386at2759"/>
<evidence type="ECO:0000313" key="3">
    <source>
        <dbReference type="EMBL" id="EKD15791.1"/>
    </source>
</evidence>
<dbReference type="SUPFAM" id="SSF49785">
    <property type="entry name" value="Galactose-binding domain-like"/>
    <property type="match status" value="1"/>
</dbReference>
<dbReference type="PANTHER" id="PTHR13194:SF19">
    <property type="entry name" value="NAD(P)-BINDING ROSSMANN-FOLD SUPERFAMILY PROTEIN"/>
    <property type="match status" value="1"/>
</dbReference>
<dbReference type="OMA" id="IMVRSFF"/>
<reference evidence="3 4" key="1">
    <citation type="journal article" date="2012" name="BMC Genomics">
        <title>Sequencing the genome of Marssonina brunnea reveals fungus-poplar co-evolution.</title>
        <authorList>
            <person name="Zhu S."/>
            <person name="Cao Y.-Z."/>
            <person name="Jiang C."/>
            <person name="Tan B.-Y."/>
            <person name="Wang Z."/>
            <person name="Feng S."/>
            <person name="Zhang L."/>
            <person name="Su X.-H."/>
            <person name="Brejova B."/>
            <person name="Vinar T."/>
            <person name="Xu M."/>
            <person name="Wang M.-X."/>
            <person name="Zhang S.-G."/>
            <person name="Huang M.-R."/>
            <person name="Wu R."/>
            <person name="Zhou Y."/>
        </authorList>
    </citation>
    <scope>NUCLEOTIDE SEQUENCE [LARGE SCALE GENOMIC DNA]</scope>
    <source>
        <strain evidence="3 4">MB_m1</strain>
    </source>
</reference>
<dbReference type="GO" id="GO:0051082">
    <property type="term" value="F:unfolded protein binding"/>
    <property type="evidence" value="ECO:0007669"/>
    <property type="project" value="TreeGrafter"/>
</dbReference>
<dbReference type="InterPro" id="IPR008979">
    <property type="entry name" value="Galactose-bd-like_sf"/>
</dbReference>
<dbReference type="KEGG" id="mbe:MBM_05802"/>
<dbReference type="AlphaFoldDB" id="K1WRY0"/>
<comment type="similarity">
    <text evidence="1">Belongs to the CIA30 family.</text>
</comment>
<dbReference type="GO" id="GO:0010257">
    <property type="term" value="P:NADH dehydrogenase complex assembly"/>
    <property type="evidence" value="ECO:0007669"/>
    <property type="project" value="TreeGrafter"/>
</dbReference>
<name>K1WRY0_MARBU</name>
<evidence type="ECO:0000256" key="1">
    <source>
        <dbReference type="ARBA" id="ARBA00007884"/>
    </source>
</evidence>
<dbReference type="InterPro" id="IPR013857">
    <property type="entry name" value="NADH-UbQ_OxRdtase-assoc_prot30"/>
</dbReference>
<dbReference type="Pfam" id="PF08547">
    <property type="entry name" value="CIA30"/>
    <property type="match status" value="1"/>
</dbReference>
<protein>
    <submittedName>
        <fullName evidence="3">CIA30 family protein</fullName>
    </submittedName>
</protein>
<dbReference type="InParanoid" id="K1WRY0"/>
<organism evidence="3 4">
    <name type="scientific">Marssonina brunnea f. sp. multigermtubi (strain MB_m1)</name>
    <name type="common">Marssonina leaf spot fungus</name>
    <dbReference type="NCBI Taxonomy" id="1072389"/>
    <lineage>
        <taxon>Eukaryota</taxon>
        <taxon>Fungi</taxon>
        <taxon>Dikarya</taxon>
        <taxon>Ascomycota</taxon>
        <taxon>Pezizomycotina</taxon>
        <taxon>Leotiomycetes</taxon>
        <taxon>Helotiales</taxon>
        <taxon>Drepanopezizaceae</taxon>
        <taxon>Drepanopeziza</taxon>
    </lineage>
</organism>
<accession>K1WRY0</accession>
<evidence type="ECO:0000259" key="2">
    <source>
        <dbReference type="Pfam" id="PF08547"/>
    </source>
</evidence>
<dbReference type="HOGENOM" id="CLU_059028_3_1_1"/>